<dbReference type="NCBIfam" id="TIGR00254">
    <property type="entry name" value="GGDEF"/>
    <property type="match status" value="1"/>
</dbReference>
<dbReference type="CDD" id="cd01949">
    <property type="entry name" value="GGDEF"/>
    <property type="match status" value="1"/>
</dbReference>
<feature type="domain" description="GGDEF" evidence="4">
    <location>
        <begin position="166"/>
        <end position="305"/>
    </location>
</feature>
<dbReference type="Pfam" id="PF00990">
    <property type="entry name" value="GGDEF"/>
    <property type="match status" value="1"/>
</dbReference>
<gene>
    <name evidence="5" type="ORF">J2Z64_002235</name>
</gene>
<accession>A0A9X1CFY7</accession>
<dbReference type="EMBL" id="JAGGMB010000006">
    <property type="protein sequence ID" value="MBP2077980.1"/>
    <property type="molecule type" value="Genomic_DNA"/>
</dbReference>
<dbReference type="PANTHER" id="PTHR44757:SF2">
    <property type="entry name" value="BIOFILM ARCHITECTURE MAINTENANCE PROTEIN MBAA"/>
    <property type="match status" value="1"/>
</dbReference>
<dbReference type="Gene3D" id="3.30.450.20">
    <property type="entry name" value="PAS domain"/>
    <property type="match status" value="1"/>
</dbReference>
<dbReference type="PROSITE" id="PS50112">
    <property type="entry name" value="PAS"/>
    <property type="match status" value="1"/>
</dbReference>
<evidence type="ECO:0000313" key="6">
    <source>
        <dbReference type="Proteomes" id="UP001138793"/>
    </source>
</evidence>
<dbReference type="Pfam" id="PF13426">
    <property type="entry name" value="PAS_9"/>
    <property type="match status" value="1"/>
</dbReference>
<dbReference type="InterPro" id="IPR000014">
    <property type="entry name" value="PAS"/>
</dbReference>
<feature type="domain" description="EAL" evidence="3">
    <location>
        <begin position="314"/>
        <end position="565"/>
    </location>
</feature>
<dbReference type="InterPro" id="IPR035965">
    <property type="entry name" value="PAS-like_dom_sf"/>
</dbReference>
<dbReference type="Gene3D" id="3.30.70.270">
    <property type="match status" value="1"/>
</dbReference>
<proteinExistence type="predicted"/>
<evidence type="ECO:0000259" key="1">
    <source>
        <dbReference type="PROSITE" id="PS50112"/>
    </source>
</evidence>
<dbReference type="Pfam" id="PF00563">
    <property type="entry name" value="EAL"/>
    <property type="match status" value="1"/>
</dbReference>
<dbReference type="InterPro" id="IPR000160">
    <property type="entry name" value="GGDEF_dom"/>
</dbReference>
<reference evidence="5" key="1">
    <citation type="submission" date="2021-03" db="EMBL/GenBank/DDBJ databases">
        <title>Genomic Encyclopedia of Type Strains, Phase IV (KMG-IV): sequencing the most valuable type-strain genomes for metagenomic binning, comparative biology and taxonomic classification.</title>
        <authorList>
            <person name="Goeker M."/>
        </authorList>
    </citation>
    <scope>NUCLEOTIDE SEQUENCE</scope>
    <source>
        <strain evidence="5">DSM 107338</strain>
    </source>
</reference>
<dbReference type="InterPro" id="IPR043128">
    <property type="entry name" value="Rev_trsase/Diguanyl_cyclase"/>
</dbReference>
<evidence type="ECO:0000259" key="3">
    <source>
        <dbReference type="PROSITE" id="PS50883"/>
    </source>
</evidence>
<dbReference type="SMART" id="SM00052">
    <property type="entry name" value="EAL"/>
    <property type="match status" value="1"/>
</dbReference>
<feature type="domain" description="PAC" evidence="2">
    <location>
        <begin position="85"/>
        <end position="137"/>
    </location>
</feature>
<dbReference type="NCBIfam" id="TIGR00229">
    <property type="entry name" value="sensory_box"/>
    <property type="match status" value="1"/>
</dbReference>
<dbReference type="PROSITE" id="PS50883">
    <property type="entry name" value="EAL"/>
    <property type="match status" value="1"/>
</dbReference>
<dbReference type="InterPro" id="IPR000700">
    <property type="entry name" value="PAS-assoc_C"/>
</dbReference>
<dbReference type="PROSITE" id="PS50887">
    <property type="entry name" value="GGDEF"/>
    <property type="match status" value="1"/>
</dbReference>
<comment type="caution">
    <text evidence="5">The sequence shown here is derived from an EMBL/GenBank/DDBJ whole genome shotgun (WGS) entry which is preliminary data.</text>
</comment>
<dbReference type="Gene3D" id="3.20.20.450">
    <property type="entry name" value="EAL domain"/>
    <property type="match status" value="1"/>
</dbReference>
<dbReference type="OrthoDB" id="9759607at2"/>
<evidence type="ECO:0000259" key="4">
    <source>
        <dbReference type="PROSITE" id="PS50887"/>
    </source>
</evidence>
<dbReference type="SMART" id="SM00091">
    <property type="entry name" value="PAS"/>
    <property type="match status" value="1"/>
</dbReference>
<dbReference type="PANTHER" id="PTHR44757">
    <property type="entry name" value="DIGUANYLATE CYCLASE DGCP"/>
    <property type="match status" value="1"/>
</dbReference>
<dbReference type="CDD" id="cd01948">
    <property type="entry name" value="EAL"/>
    <property type="match status" value="1"/>
</dbReference>
<dbReference type="SMART" id="SM00086">
    <property type="entry name" value="PAC"/>
    <property type="match status" value="1"/>
</dbReference>
<dbReference type="SUPFAM" id="SSF141868">
    <property type="entry name" value="EAL domain-like"/>
    <property type="match status" value="1"/>
</dbReference>
<evidence type="ECO:0000259" key="2">
    <source>
        <dbReference type="PROSITE" id="PS50113"/>
    </source>
</evidence>
<dbReference type="AlphaFoldDB" id="A0A9X1CFY7"/>
<dbReference type="SUPFAM" id="SSF55073">
    <property type="entry name" value="Nucleotide cyclase"/>
    <property type="match status" value="1"/>
</dbReference>
<sequence>MNHKTKLDQIYQKLKDIKFALDASSIVAITDNKGTITYANEKFCEISKYSEAELIGSNHNIINSGFHPSSFFKDLWETIQDGNVWRGEIKNKAKDGTNYWVDTTIVPFLTPDGVPYQYISVRHDITTRKEHEAYIERMAYTDPVTKLPNRNHFRKWVENQPLQPQEVATVLYLDLDRFKAINDNFGHDTGDVMLKAVANRLKECLTETDFISRQGGDEFIIIVKNNLPEHAVQTLATTILKQIRLPYQIDEKQMSTSASIGISRQAYVLKEWSSITFIESLMKQADTAMYHAKRNGGNQYCFNTEEQNILLERNYQIDLELKEALGRNEFTVVYQPIVNLRNNKIVGVEALLRWHNNKLGFVGPNEFIPILEENGMIVPVGKWILATVCSQMKVWQEQGIMLQRVCVNVSPMQFKDKKFIYDLQEILNESLLDASYLEIEITEGTILDIETSSRTINKLKELGVNVSIDDFGTGYSSLSYLKRLPIDTLKIDKSFIDDLDRDGEIIANTIISMGKNLNFRVIAEGIESEDQLNYLKKQKCHEGQGYYFSKPIGDGQITELFSQLG</sequence>
<dbReference type="SUPFAM" id="SSF55785">
    <property type="entry name" value="PYP-like sensor domain (PAS domain)"/>
    <property type="match status" value="1"/>
</dbReference>
<dbReference type="Proteomes" id="UP001138793">
    <property type="component" value="Unassembled WGS sequence"/>
</dbReference>
<dbReference type="RefSeq" id="WP_149473784.1">
    <property type="nucleotide sequence ID" value="NZ_JAGGMB010000006.1"/>
</dbReference>
<dbReference type="PROSITE" id="PS50113">
    <property type="entry name" value="PAC"/>
    <property type="match status" value="1"/>
</dbReference>
<dbReference type="InterPro" id="IPR001633">
    <property type="entry name" value="EAL_dom"/>
</dbReference>
<name>A0A9X1CFY7_9BACI</name>
<dbReference type="InterPro" id="IPR001610">
    <property type="entry name" value="PAC"/>
</dbReference>
<dbReference type="InterPro" id="IPR029787">
    <property type="entry name" value="Nucleotide_cyclase"/>
</dbReference>
<feature type="domain" description="PAS" evidence="1">
    <location>
        <begin position="13"/>
        <end position="70"/>
    </location>
</feature>
<keyword evidence="6" id="KW-1185">Reference proteome</keyword>
<dbReference type="InterPro" id="IPR035919">
    <property type="entry name" value="EAL_sf"/>
</dbReference>
<organism evidence="5 6">
    <name type="scientific">Oceanobacillus polygoni</name>
    <dbReference type="NCBI Taxonomy" id="1235259"/>
    <lineage>
        <taxon>Bacteria</taxon>
        <taxon>Bacillati</taxon>
        <taxon>Bacillota</taxon>
        <taxon>Bacilli</taxon>
        <taxon>Bacillales</taxon>
        <taxon>Bacillaceae</taxon>
        <taxon>Oceanobacillus</taxon>
    </lineage>
</organism>
<protein>
    <submittedName>
        <fullName evidence="5">Diguanylate cyclase (GGDEF)-like protein/PAS domain S-box-containing protein</fullName>
    </submittedName>
</protein>
<dbReference type="InterPro" id="IPR052155">
    <property type="entry name" value="Biofilm_reg_signaling"/>
</dbReference>
<dbReference type="SMART" id="SM00267">
    <property type="entry name" value="GGDEF"/>
    <property type="match status" value="1"/>
</dbReference>
<evidence type="ECO:0000313" key="5">
    <source>
        <dbReference type="EMBL" id="MBP2077980.1"/>
    </source>
</evidence>
<dbReference type="CDD" id="cd00130">
    <property type="entry name" value="PAS"/>
    <property type="match status" value="1"/>
</dbReference>